<keyword evidence="2" id="KW-1185">Reference proteome</keyword>
<gene>
    <name evidence="1" type="ORF">NQ318_008864</name>
</gene>
<protein>
    <submittedName>
        <fullName evidence="1">Uncharacterized protein</fullName>
    </submittedName>
</protein>
<evidence type="ECO:0000313" key="1">
    <source>
        <dbReference type="EMBL" id="KAJ8961182.1"/>
    </source>
</evidence>
<dbReference type="EMBL" id="JAPWTK010000006">
    <property type="protein sequence ID" value="KAJ8961182.1"/>
    <property type="molecule type" value="Genomic_DNA"/>
</dbReference>
<accession>A0AAV8ZCU5</accession>
<dbReference type="Proteomes" id="UP001162162">
    <property type="component" value="Unassembled WGS sequence"/>
</dbReference>
<name>A0AAV8ZCU5_9CUCU</name>
<reference evidence="1" key="1">
    <citation type="journal article" date="2023" name="Insect Mol. Biol.">
        <title>Genome sequencing provides insights into the evolution of gene families encoding plant cell wall-degrading enzymes in longhorned beetles.</title>
        <authorList>
            <person name="Shin N.R."/>
            <person name="Okamura Y."/>
            <person name="Kirsch R."/>
            <person name="Pauchet Y."/>
        </authorList>
    </citation>
    <scope>NUCLEOTIDE SEQUENCE</scope>
    <source>
        <strain evidence="1">AMC_N1</strain>
    </source>
</reference>
<sequence length="142" mass="16169">MSDNCVAKLTKGEKQKLCGKIPSKSSKLKDDEWMKKLKCLDDIHSHENGLTQQALECLMCKVEMQLEPVQKVACPTERLLLCLTTQENCAIKCKQLMEEFIDCIDTYRINAIKARVEEEKEAAQKEINAKKGLEKPQINLSL</sequence>
<dbReference type="AlphaFoldDB" id="A0AAV8ZCU5"/>
<organism evidence="1 2">
    <name type="scientific">Aromia moschata</name>
    <dbReference type="NCBI Taxonomy" id="1265417"/>
    <lineage>
        <taxon>Eukaryota</taxon>
        <taxon>Metazoa</taxon>
        <taxon>Ecdysozoa</taxon>
        <taxon>Arthropoda</taxon>
        <taxon>Hexapoda</taxon>
        <taxon>Insecta</taxon>
        <taxon>Pterygota</taxon>
        <taxon>Neoptera</taxon>
        <taxon>Endopterygota</taxon>
        <taxon>Coleoptera</taxon>
        <taxon>Polyphaga</taxon>
        <taxon>Cucujiformia</taxon>
        <taxon>Chrysomeloidea</taxon>
        <taxon>Cerambycidae</taxon>
        <taxon>Cerambycinae</taxon>
        <taxon>Callichromatini</taxon>
        <taxon>Aromia</taxon>
    </lineage>
</organism>
<evidence type="ECO:0000313" key="2">
    <source>
        <dbReference type="Proteomes" id="UP001162162"/>
    </source>
</evidence>
<proteinExistence type="predicted"/>
<comment type="caution">
    <text evidence="1">The sequence shown here is derived from an EMBL/GenBank/DDBJ whole genome shotgun (WGS) entry which is preliminary data.</text>
</comment>